<dbReference type="OrthoDB" id="439792at2759"/>
<proteinExistence type="predicted"/>
<evidence type="ECO:0000313" key="1">
    <source>
        <dbReference type="EMBL" id="CDW87393.1"/>
    </source>
</evidence>
<dbReference type="Gene3D" id="3.40.50.300">
    <property type="entry name" value="P-loop containing nucleotide triphosphate hydrolases"/>
    <property type="match status" value="1"/>
</dbReference>
<sequence>MWLSNFRNGLRKGLLNRDKNFIRRWPVDPKIVFFGPPNVFQEEISQRFAIDLGIPIINMDLILQNVVEQAGKTEEFSHSFFLRVRDMILAGDGDALVQEKVHTKLLRLSAQANNGFVLTNFPNDKAEAETLEAYKGGINAFVHISLPDDILVDIEENKMTCQDCGRNYYTETIHNHEYGIHIDPFGPSKDGTCHDCGSASITDGSDPIRFEKELENYKANKEELLSFYDHYGLLVDFEVKRGYDDYDKLKKKIQYGIKH</sequence>
<name>A0A078B215_STYLE</name>
<keyword evidence="2" id="KW-1185">Reference proteome</keyword>
<dbReference type="EMBL" id="CCKQ01015574">
    <property type="protein sequence ID" value="CDW87393.1"/>
    <property type="molecule type" value="Genomic_DNA"/>
</dbReference>
<keyword evidence="1" id="KW-0808">Transferase</keyword>
<accession>A0A078B215</accession>
<dbReference type="InParanoid" id="A0A078B215"/>
<dbReference type="InterPro" id="IPR027417">
    <property type="entry name" value="P-loop_NTPase"/>
</dbReference>
<reference evidence="1 2" key="1">
    <citation type="submission" date="2014-06" db="EMBL/GenBank/DDBJ databases">
        <authorList>
            <person name="Swart Estienne"/>
        </authorList>
    </citation>
    <scope>NUCLEOTIDE SEQUENCE [LARGE SCALE GENOMIC DNA]</scope>
    <source>
        <strain evidence="1 2">130c</strain>
    </source>
</reference>
<dbReference type="GO" id="GO:0016301">
    <property type="term" value="F:kinase activity"/>
    <property type="evidence" value="ECO:0007669"/>
    <property type="project" value="UniProtKB-KW"/>
</dbReference>
<evidence type="ECO:0000313" key="2">
    <source>
        <dbReference type="Proteomes" id="UP000039865"/>
    </source>
</evidence>
<protein>
    <submittedName>
        <fullName evidence="1">Adenylate kinase</fullName>
    </submittedName>
</protein>
<dbReference type="Proteomes" id="UP000039865">
    <property type="component" value="Unassembled WGS sequence"/>
</dbReference>
<gene>
    <name evidence="1" type="primary">Contig1804.g1951</name>
    <name evidence="1" type="ORF">STYLEM_16496</name>
</gene>
<keyword evidence="1" id="KW-0418">Kinase</keyword>
<organism evidence="1 2">
    <name type="scientific">Stylonychia lemnae</name>
    <name type="common">Ciliate</name>
    <dbReference type="NCBI Taxonomy" id="5949"/>
    <lineage>
        <taxon>Eukaryota</taxon>
        <taxon>Sar</taxon>
        <taxon>Alveolata</taxon>
        <taxon>Ciliophora</taxon>
        <taxon>Intramacronucleata</taxon>
        <taxon>Spirotrichea</taxon>
        <taxon>Stichotrichia</taxon>
        <taxon>Sporadotrichida</taxon>
        <taxon>Oxytrichidae</taxon>
        <taxon>Stylonychinae</taxon>
        <taxon>Stylonychia</taxon>
    </lineage>
</organism>
<dbReference type="AlphaFoldDB" id="A0A078B215"/>